<dbReference type="InterPro" id="IPR018197">
    <property type="entry name" value="Glycerate_kinase_RE-like"/>
</dbReference>
<dbReference type="PIRSF" id="PIRSF006078">
    <property type="entry name" value="GlxK"/>
    <property type="match status" value="1"/>
</dbReference>
<dbReference type="InterPro" id="IPR036129">
    <property type="entry name" value="Glycerate_kinase_sf"/>
</dbReference>
<comment type="similarity">
    <text evidence="1 4">Belongs to the glycerate kinase type-1 family.</text>
</comment>
<evidence type="ECO:0000313" key="5">
    <source>
        <dbReference type="EMBL" id="RSD26052.1"/>
    </source>
</evidence>
<dbReference type="Gene3D" id="3.40.50.10350">
    <property type="entry name" value="Glycerate kinase, domain 1"/>
    <property type="match status" value="1"/>
</dbReference>
<evidence type="ECO:0000256" key="3">
    <source>
        <dbReference type="ARBA" id="ARBA00022777"/>
    </source>
</evidence>
<dbReference type="PANTHER" id="PTHR21599:SF0">
    <property type="entry name" value="GLYCERATE KINASE"/>
    <property type="match status" value="1"/>
</dbReference>
<reference evidence="6" key="1">
    <citation type="submission" date="2018-12" db="EMBL/GenBank/DDBJ databases">
        <title>Bacillus chawlae sp. nov., Bacillus glennii sp. nov., and Bacillus saganii sp. nov. Isolated from the Vehicle Assembly Building at Kennedy Space Center where the Viking Spacecraft were Assembled.</title>
        <authorList>
            <person name="Seuylemezian A."/>
            <person name="Vaishampayan P."/>
        </authorList>
    </citation>
    <scope>NUCLEOTIDE SEQUENCE [LARGE SCALE GENOMIC DNA]</scope>
    <source>
        <strain evidence="6">DSM 13966</strain>
    </source>
</reference>
<dbReference type="EMBL" id="RSFW01000017">
    <property type="protein sequence ID" value="RSD26052.1"/>
    <property type="molecule type" value="Genomic_DNA"/>
</dbReference>
<dbReference type="InterPro" id="IPR004381">
    <property type="entry name" value="Glycerate_kinase"/>
</dbReference>
<keyword evidence="2 4" id="KW-0808">Transferase</keyword>
<evidence type="ECO:0000256" key="2">
    <source>
        <dbReference type="ARBA" id="ARBA00022679"/>
    </source>
</evidence>
<protein>
    <submittedName>
        <fullName evidence="5">Glycerate kinase</fullName>
    </submittedName>
</protein>
<evidence type="ECO:0000313" key="6">
    <source>
        <dbReference type="Proteomes" id="UP000279911"/>
    </source>
</evidence>
<keyword evidence="3 4" id="KW-0418">Kinase</keyword>
<name>A0A3R9FEB5_9BACI</name>
<evidence type="ECO:0000256" key="1">
    <source>
        <dbReference type="ARBA" id="ARBA00006284"/>
    </source>
</evidence>
<gene>
    <name evidence="5" type="ORF">EJA10_14560</name>
</gene>
<dbReference type="OrthoDB" id="9774290at2"/>
<dbReference type="AlphaFoldDB" id="A0A3R9FEB5"/>
<dbReference type="STRING" id="285983.UB32_03325"/>
<proteinExistence type="inferred from homology"/>
<dbReference type="NCBIfam" id="TIGR00045">
    <property type="entry name" value="glycerate kinase"/>
    <property type="match status" value="1"/>
</dbReference>
<dbReference type="InterPro" id="IPR018193">
    <property type="entry name" value="Glyc_kinase_flavodox-like_fold"/>
</dbReference>
<dbReference type="Pfam" id="PF02595">
    <property type="entry name" value="Gly_kinase"/>
    <property type="match status" value="1"/>
</dbReference>
<dbReference type="PANTHER" id="PTHR21599">
    <property type="entry name" value="GLYCERATE KINASE"/>
    <property type="match status" value="1"/>
</dbReference>
<sequence length="377" mass="38770">MKIVIAPDSFKESLTALEASLAIENGMKKIFPEAEFIKVPMADGGEGTVQSLVDATGGKIISKTVTGPLGDPAEAFFGISGDESTAVIEMAAASGIHLVPAEKRNPLITSTRGTGELIAAALDYGVKRIIIGIGGSATNDGGAGMAKALGIKLLDASGEEIAEGGGSLRSLARIDVSRADARLASVKIEVACDVDNPLTGPRGASAIFGPQKGATPLMVKELDDNLHHFAAIIRRDLGKDIEPIPGAGAAGGLGGGLLAFLSAELKRGVDIVIEATRLEEHIQDADFVITGEGKIDGQTIFGKTPIGVAKTAKKHQVPVIAIAGNVSPDSHVVHEHGIDAVFSIVPGVVTLANAFENANIYVERLSTNIASVIKLSK</sequence>
<accession>A0A3R9FEB5</accession>
<evidence type="ECO:0000256" key="4">
    <source>
        <dbReference type="PIRNR" id="PIRNR006078"/>
    </source>
</evidence>
<dbReference type="SUPFAM" id="SSF110738">
    <property type="entry name" value="Glycerate kinase I"/>
    <property type="match status" value="1"/>
</dbReference>
<organism evidence="5 6">
    <name type="scientific">Mesobacillus subterraneus</name>
    <dbReference type="NCBI Taxonomy" id="285983"/>
    <lineage>
        <taxon>Bacteria</taxon>
        <taxon>Bacillati</taxon>
        <taxon>Bacillota</taxon>
        <taxon>Bacilli</taxon>
        <taxon>Bacillales</taxon>
        <taxon>Bacillaceae</taxon>
        <taxon>Mesobacillus</taxon>
    </lineage>
</organism>
<dbReference type="RefSeq" id="WP_125480753.1">
    <property type="nucleotide sequence ID" value="NZ_RSFW01000017.1"/>
</dbReference>
<dbReference type="Proteomes" id="UP000279911">
    <property type="component" value="Unassembled WGS sequence"/>
</dbReference>
<dbReference type="GO" id="GO:0031388">
    <property type="term" value="P:organic acid phosphorylation"/>
    <property type="evidence" value="ECO:0007669"/>
    <property type="project" value="UniProtKB-UniRule"/>
</dbReference>
<dbReference type="Gene3D" id="3.90.1510.10">
    <property type="entry name" value="Glycerate kinase, domain 2"/>
    <property type="match status" value="1"/>
</dbReference>
<comment type="caution">
    <text evidence="5">The sequence shown here is derived from an EMBL/GenBank/DDBJ whole genome shotgun (WGS) entry which is preliminary data.</text>
</comment>
<dbReference type="GO" id="GO:0008887">
    <property type="term" value="F:glycerate kinase activity"/>
    <property type="evidence" value="ECO:0007669"/>
    <property type="project" value="UniProtKB-UniRule"/>
</dbReference>